<dbReference type="GO" id="GO:0016301">
    <property type="term" value="F:kinase activity"/>
    <property type="evidence" value="ECO:0007669"/>
    <property type="project" value="UniProtKB-KW"/>
</dbReference>
<dbReference type="OrthoDB" id="9813569at2"/>
<comment type="similarity">
    <text evidence="1">Belongs to the carbohydrate kinase PfkB family.</text>
</comment>
<evidence type="ECO:0000256" key="3">
    <source>
        <dbReference type="ARBA" id="ARBA00022777"/>
    </source>
</evidence>
<evidence type="ECO:0000259" key="4">
    <source>
        <dbReference type="Pfam" id="PF00294"/>
    </source>
</evidence>
<dbReference type="PATRIC" id="fig|1453497.3.peg.248"/>
<gene>
    <name evidence="5" type="ORF">AT15_01190</name>
</gene>
<dbReference type="RefSeq" id="WP_068347894.1">
    <property type="nucleotide sequence ID" value="NZ_JFHK01000016.1"/>
</dbReference>
<dbReference type="STRING" id="1453497.AT15_01190"/>
<dbReference type="SUPFAM" id="SSF53613">
    <property type="entry name" value="Ribokinase-like"/>
    <property type="match status" value="1"/>
</dbReference>
<name>A0A176K0C6_9BACT</name>
<feature type="domain" description="Carbohydrate kinase PfkB" evidence="4">
    <location>
        <begin position="26"/>
        <end position="287"/>
    </location>
</feature>
<dbReference type="Gene3D" id="3.40.1190.20">
    <property type="match status" value="1"/>
</dbReference>
<dbReference type="EMBL" id="JFHK01000016">
    <property type="protein sequence ID" value="OAA29920.1"/>
    <property type="molecule type" value="Genomic_DNA"/>
</dbReference>
<sequence length="298" mass="32956">MPSVFGMGEILVDKIYTVNGEERWLAGGSVFNTMMDLYLMGIEVAFQTSLARDDEGNFLMNTLMDSGFSTLYHNPSEKTLYAEVTLDGNGNPVFRIKNREKLVLNFGSKHESILKSSSIFHTSAFSLNYSKSRDAILKAFDVAKRERIFCSFDLNMRSLEGDIKPDELRKIVVELMIKADYCKPSRDDLSLLFPALSIEEVIEFLKNHTQGNIVVTNGDDPIIYIKNGSIKEIAVKKEAAVDGTGAGDAFNAAVIASVLKGKPFLEAIETGKLLASMVVKRYGALATSEDVKAIKNRI</sequence>
<dbReference type="Pfam" id="PF00294">
    <property type="entry name" value="PfkB"/>
    <property type="match status" value="1"/>
</dbReference>
<evidence type="ECO:0000256" key="2">
    <source>
        <dbReference type="ARBA" id="ARBA00022679"/>
    </source>
</evidence>
<reference evidence="5 6" key="1">
    <citation type="submission" date="2014-02" db="EMBL/GenBank/DDBJ databases">
        <title>Kosmotoga genome sequencing.</title>
        <authorList>
            <person name="Pollo S.M."/>
            <person name="Charchuk R."/>
            <person name="Nesbo C.L."/>
        </authorList>
    </citation>
    <scope>NUCLEOTIDE SEQUENCE [LARGE SCALE GENOMIC DNA]</scope>
    <source>
        <strain evidence="5 6">S304</strain>
    </source>
</reference>
<evidence type="ECO:0000256" key="1">
    <source>
        <dbReference type="ARBA" id="ARBA00010688"/>
    </source>
</evidence>
<evidence type="ECO:0000313" key="5">
    <source>
        <dbReference type="EMBL" id="OAA29920.1"/>
    </source>
</evidence>
<dbReference type="InterPro" id="IPR011611">
    <property type="entry name" value="PfkB_dom"/>
</dbReference>
<comment type="caution">
    <text evidence="5">The sequence shown here is derived from an EMBL/GenBank/DDBJ whole genome shotgun (WGS) entry which is preliminary data.</text>
</comment>
<dbReference type="PANTHER" id="PTHR43320:SF3">
    <property type="entry name" value="CARBOHYDRATE KINASE PFKB DOMAIN-CONTAINING PROTEIN"/>
    <property type="match status" value="1"/>
</dbReference>
<keyword evidence="6" id="KW-1185">Reference proteome</keyword>
<dbReference type="InterPro" id="IPR029056">
    <property type="entry name" value="Ribokinase-like"/>
</dbReference>
<accession>A0A176K0C6</accession>
<dbReference type="InterPro" id="IPR052700">
    <property type="entry name" value="Carb_kinase_PfkB-like"/>
</dbReference>
<proteinExistence type="inferred from homology"/>
<dbReference type="Proteomes" id="UP000077339">
    <property type="component" value="Unassembled WGS sequence"/>
</dbReference>
<evidence type="ECO:0000313" key="6">
    <source>
        <dbReference type="Proteomes" id="UP000077339"/>
    </source>
</evidence>
<keyword evidence="2" id="KW-0808">Transferase</keyword>
<organism evidence="5 6">
    <name type="scientific">Kosmotoga arenicorallina S304</name>
    <dbReference type="NCBI Taxonomy" id="1453497"/>
    <lineage>
        <taxon>Bacteria</taxon>
        <taxon>Thermotogati</taxon>
        <taxon>Thermotogota</taxon>
        <taxon>Thermotogae</taxon>
        <taxon>Kosmotogales</taxon>
        <taxon>Kosmotogaceae</taxon>
        <taxon>Kosmotoga</taxon>
    </lineage>
</organism>
<protein>
    <recommendedName>
        <fullName evidence="4">Carbohydrate kinase PfkB domain-containing protein</fullName>
    </recommendedName>
</protein>
<dbReference type="PANTHER" id="PTHR43320">
    <property type="entry name" value="SUGAR KINASE"/>
    <property type="match status" value="1"/>
</dbReference>
<keyword evidence="3" id="KW-0418">Kinase</keyword>
<dbReference type="AlphaFoldDB" id="A0A176K0C6"/>